<dbReference type="Proteomes" id="UP001489902">
    <property type="component" value="Chromosome 2"/>
</dbReference>
<gene>
    <name evidence="2" type="ORF">QYS62_003421</name>
</gene>
<reference evidence="2 3" key="1">
    <citation type="submission" date="2024-04" db="EMBL/GenBank/DDBJ databases">
        <title>Complete genome sequence of Fusarium acuminatum.</title>
        <authorList>
            <person name="Lan B."/>
        </authorList>
    </citation>
    <scope>NUCLEOTIDE SEQUENCE [LARGE SCALE GENOMIC DNA]</scope>
    <source>
        <strain evidence="2">1A</strain>
    </source>
</reference>
<dbReference type="EMBL" id="CP151261">
    <property type="protein sequence ID" value="WZH42427.1"/>
    <property type="molecule type" value="Genomic_DNA"/>
</dbReference>
<keyword evidence="3" id="KW-1185">Reference proteome</keyword>
<evidence type="ECO:0000313" key="3">
    <source>
        <dbReference type="Proteomes" id="UP001489902"/>
    </source>
</evidence>
<name>A0ABZ2WR61_9HYPO</name>
<protein>
    <recommendedName>
        <fullName evidence="1">NAD(P)-binding domain-containing protein</fullName>
    </recommendedName>
</protein>
<organism evidence="2 3">
    <name type="scientific">Fusarium acuminatum</name>
    <dbReference type="NCBI Taxonomy" id="5515"/>
    <lineage>
        <taxon>Eukaryota</taxon>
        <taxon>Fungi</taxon>
        <taxon>Dikarya</taxon>
        <taxon>Ascomycota</taxon>
        <taxon>Pezizomycotina</taxon>
        <taxon>Sordariomycetes</taxon>
        <taxon>Hypocreomycetidae</taxon>
        <taxon>Hypocreales</taxon>
        <taxon>Nectriaceae</taxon>
        <taxon>Fusarium</taxon>
        <taxon>Fusarium tricinctum species complex</taxon>
    </lineage>
</organism>
<dbReference type="Gene3D" id="3.40.50.720">
    <property type="entry name" value="NAD(P)-binding Rossmann-like Domain"/>
    <property type="match status" value="1"/>
</dbReference>
<evidence type="ECO:0000313" key="2">
    <source>
        <dbReference type="EMBL" id="WZH42427.1"/>
    </source>
</evidence>
<dbReference type="InterPro" id="IPR016040">
    <property type="entry name" value="NAD(P)-bd_dom"/>
</dbReference>
<evidence type="ECO:0000259" key="1">
    <source>
        <dbReference type="Pfam" id="PF13460"/>
    </source>
</evidence>
<accession>A0ABZ2WR61</accession>
<proteinExistence type="predicted"/>
<feature type="domain" description="NAD(P)-binding" evidence="1">
    <location>
        <begin position="14"/>
        <end position="183"/>
    </location>
</feature>
<sequence length="220" mass="23716">MHILLLLTTSDRKGSLILQSALSRNYTVTVLTPQPSYPPYNANITLITGSPTSQYDLEAALQTPTSPGAVILAFDRAGVLEMSTRALLNAVESVHRLHDTTKALQSDTSLPFRIVFSPCDATPIGAEEHHKVDAIVRESGLPFVLAPCIRLAREPIETLRVSPCDGRSATWLAAINRGSTAHFFGTTHSTPAELPTPGICRQLVDSLASANVVYSTHMSE</sequence>
<dbReference type="Pfam" id="PF13460">
    <property type="entry name" value="NAD_binding_10"/>
    <property type="match status" value="1"/>
</dbReference>